<proteinExistence type="inferred from homology"/>
<evidence type="ECO:0000256" key="6">
    <source>
        <dbReference type="ARBA" id="ARBA00022723"/>
    </source>
</evidence>
<comment type="similarity">
    <text evidence="2">Belongs to the TsaE family.</text>
</comment>
<evidence type="ECO:0000256" key="10">
    <source>
        <dbReference type="ARBA" id="ARBA00032441"/>
    </source>
</evidence>
<dbReference type="GO" id="GO:0005524">
    <property type="term" value="F:ATP binding"/>
    <property type="evidence" value="ECO:0007669"/>
    <property type="project" value="UniProtKB-KW"/>
</dbReference>
<keyword evidence="6" id="KW-0479">Metal-binding</keyword>
<gene>
    <name evidence="11" type="ORF">SAMN06265348_106274</name>
</gene>
<evidence type="ECO:0000256" key="4">
    <source>
        <dbReference type="ARBA" id="ARBA00022490"/>
    </source>
</evidence>
<dbReference type="SUPFAM" id="SSF52540">
    <property type="entry name" value="P-loop containing nucleoside triphosphate hydrolases"/>
    <property type="match status" value="1"/>
</dbReference>
<dbReference type="NCBIfam" id="TIGR00150">
    <property type="entry name" value="T6A_YjeE"/>
    <property type="match status" value="1"/>
</dbReference>
<evidence type="ECO:0000256" key="8">
    <source>
        <dbReference type="ARBA" id="ARBA00022840"/>
    </source>
</evidence>
<evidence type="ECO:0000256" key="7">
    <source>
        <dbReference type="ARBA" id="ARBA00022741"/>
    </source>
</evidence>
<keyword evidence="9" id="KW-0460">Magnesium</keyword>
<dbReference type="Pfam" id="PF02367">
    <property type="entry name" value="TsaE"/>
    <property type="match status" value="1"/>
</dbReference>
<dbReference type="OrthoDB" id="9815896at2"/>
<evidence type="ECO:0000256" key="3">
    <source>
        <dbReference type="ARBA" id="ARBA00019010"/>
    </source>
</evidence>
<accession>A0A521DW13</accession>
<dbReference type="EMBL" id="FXTN01000006">
    <property type="protein sequence ID" value="SMO75825.1"/>
    <property type="molecule type" value="Genomic_DNA"/>
</dbReference>
<dbReference type="GO" id="GO:0002949">
    <property type="term" value="P:tRNA threonylcarbamoyladenosine modification"/>
    <property type="evidence" value="ECO:0007669"/>
    <property type="project" value="InterPro"/>
</dbReference>
<dbReference type="GO" id="GO:0046872">
    <property type="term" value="F:metal ion binding"/>
    <property type="evidence" value="ECO:0007669"/>
    <property type="project" value="UniProtKB-KW"/>
</dbReference>
<dbReference type="InterPro" id="IPR027417">
    <property type="entry name" value="P-loop_NTPase"/>
</dbReference>
<keyword evidence="12" id="KW-1185">Reference proteome</keyword>
<evidence type="ECO:0000313" key="12">
    <source>
        <dbReference type="Proteomes" id="UP000320300"/>
    </source>
</evidence>
<dbReference type="Proteomes" id="UP000320300">
    <property type="component" value="Unassembled WGS sequence"/>
</dbReference>
<dbReference type="AlphaFoldDB" id="A0A521DW13"/>
<evidence type="ECO:0000256" key="2">
    <source>
        <dbReference type="ARBA" id="ARBA00007599"/>
    </source>
</evidence>
<evidence type="ECO:0000256" key="9">
    <source>
        <dbReference type="ARBA" id="ARBA00022842"/>
    </source>
</evidence>
<dbReference type="RefSeq" id="WP_142528727.1">
    <property type="nucleotide sequence ID" value="NZ_CBCSJO010000006.1"/>
</dbReference>
<keyword evidence="8" id="KW-0067">ATP-binding</keyword>
<evidence type="ECO:0000313" key="11">
    <source>
        <dbReference type="EMBL" id="SMO75825.1"/>
    </source>
</evidence>
<protein>
    <recommendedName>
        <fullName evidence="3">tRNA threonylcarbamoyladenosine biosynthesis protein TsaE</fullName>
    </recommendedName>
    <alternativeName>
        <fullName evidence="10">t(6)A37 threonylcarbamoyladenosine biosynthesis protein TsaE</fullName>
    </alternativeName>
</protein>
<evidence type="ECO:0000256" key="1">
    <source>
        <dbReference type="ARBA" id="ARBA00004496"/>
    </source>
</evidence>
<dbReference type="PANTHER" id="PTHR33540">
    <property type="entry name" value="TRNA THREONYLCARBAMOYLADENOSINE BIOSYNTHESIS PROTEIN TSAE"/>
    <property type="match status" value="1"/>
</dbReference>
<sequence>MNLEVNSLTALGSAAKALLSFAEEEKVFIFEGEMGAGKTTFIKALCAELGVEDVVSSPTFSLVNEYAMSTGVVYHFDFYRIRDIREAYDIGYEEYFYSGNICLIEWPERIEELLPEHYIKVEIKVLSPDRRAFNFSKNYL</sequence>
<name>A0A521DW13_9SPHI</name>
<dbReference type="GO" id="GO:0005737">
    <property type="term" value="C:cytoplasm"/>
    <property type="evidence" value="ECO:0007669"/>
    <property type="project" value="UniProtKB-SubCell"/>
</dbReference>
<keyword evidence="7" id="KW-0547">Nucleotide-binding</keyword>
<keyword evidence="5" id="KW-0819">tRNA processing</keyword>
<dbReference type="Gene3D" id="3.40.50.300">
    <property type="entry name" value="P-loop containing nucleotide triphosphate hydrolases"/>
    <property type="match status" value="1"/>
</dbReference>
<organism evidence="11 12">
    <name type="scientific">Pedobacter westerhofensis</name>
    <dbReference type="NCBI Taxonomy" id="425512"/>
    <lineage>
        <taxon>Bacteria</taxon>
        <taxon>Pseudomonadati</taxon>
        <taxon>Bacteroidota</taxon>
        <taxon>Sphingobacteriia</taxon>
        <taxon>Sphingobacteriales</taxon>
        <taxon>Sphingobacteriaceae</taxon>
        <taxon>Pedobacter</taxon>
    </lineage>
</organism>
<dbReference type="PANTHER" id="PTHR33540:SF2">
    <property type="entry name" value="TRNA THREONYLCARBAMOYLADENOSINE BIOSYNTHESIS PROTEIN TSAE"/>
    <property type="match status" value="1"/>
</dbReference>
<comment type="subcellular location">
    <subcellularLocation>
        <location evidence="1">Cytoplasm</location>
    </subcellularLocation>
</comment>
<evidence type="ECO:0000256" key="5">
    <source>
        <dbReference type="ARBA" id="ARBA00022694"/>
    </source>
</evidence>
<keyword evidence="4" id="KW-0963">Cytoplasm</keyword>
<reference evidence="11 12" key="1">
    <citation type="submission" date="2017-05" db="EMBL/GenBank/DDBJ databases">
        <authorList>
            <person name="Varghese N."/>
            <person name="Submissions S."/>
        </authorList>
    </citation>
    <scope>NUCLEOTIDE SEQUENCE [LARGE SCALE GENOMIC DNA]</scope>
    <source>
        <strain evidence="11 12">DSM 19036</strain>
    </source>
</reference>
<dbReference type="InterPro" id="IPR003442">
    <property type="entry name" value="T6A_TsaE"/>
</dbReference>